<dbReference type="Proteomes" id="UP000001027">
    <property type="component" value="Chromosome"/>
</dbReference>
<evidence type="ECO:0000256" key="2">
    <source>
        <dbReference type="SAM" id="SignalP"/>
    </source>
</evidence>
<dbReference type="HOGENOM" id="CLU_096790_1_0_4"/>
<dbReference type="SUPFAM" id="SSF101082">
    <property type="entry name" value="Typo IV secretion system protein TraC"/>
    <property type="match status" value="1"/>
</dbReference>
<reference evidence="3 4" key="1">
    <citation type="journal article" date="2003" name="Nat. Genet.">
        <title>Comparative analysis of the genome sequences of Bordetella pertussis, Bordetella parapertussis and Bordetella bronchiseptica.</title>
        <authorList>
            <person name="Parkhill J."/>
            <person name="Sebaihia M."/>
            <person name="Preston A."/>
            <person name="Murphy L.D."/>
            <person name="Thomson N.R."/>
            <person name="Harris D.E."/>
            <person name="Holden M.T.G."/>
            <person name="Churcher C.M."/>
            <person name="Bentley S.D."/>
            <person name="Mungall K.L."/>
            <person name="Cerdeno-Tarraga A.-M."/>
            <person name="Temple L."/>
            <person name="James K.D."/>
            <person name="Harris B."/>
            <person name="Quail M.A."/>
            <person name="Achtman M."/>
            <person name="Atkin R."/>
            <person name="Baker S."/>
            <person name="Basham D."/>
            <person name="Bason N."/>
            <person name="Cherevach I."/>
            <person name="Chillingworth T."/>
            <person name="Collins M."/>
            <person name="Cronin A."/>
            <person name="Davis P."/>
            <person name="Doggett J."/>
            <person name="Feltwell T."/>
            <person name="Goble A."/>
            <person name="Hamlin N."/>
            <person name="Hauser H."/>
            <person name="Holroyd S."/>
            <person name="Jagels K."/>
            <person name="Leather S."/>
            <person name="Moule S."/>
            <person name="Norberczak H."/>
            <person name="O'Neil S."/>
            <person name="Ormond D."/>
            <person name="Price C."/>
            <person name="Rabbinowitsch E."/>
            <person name="Rutter S."/>
            <person name="Sanders M."/>
            <person name="Saunders D."/>
            <person name="Seeger K."/>
            <person name="Sharp S."/>
            <person name="Simmonds M."/>
            <person name="Skelton J."/>
            <person name="Squares R."/>
            <person name="Squares S."/>
            <person name="Stevens K."/>
            <person name="Unwin L."/>
            <person name="Whitehead S."/>
            <person name="Barrell B.G."/>
            <person name="Maskell D.J."/>
        </authorList>
    </citation>
    <scope>NUCLEOTIDE SEQUENCE [LARGE SCALE GENOMIC DNA]</scope>
    <source>
        <strain evidence="3 4">ATCC BAA-588 / NCTC 13252 / RB50</strain>
    </source>
</reference>
<dbReference type="eggNOG" id="COG5314">
    <property type="taxonomic scope" value="Bacteria"/>
</dbReference>
<feature type="chain" id="PRO_5002615037" evidence="2">
    <location>
        <begin position="23"/>
        <end position="241"/>
    </location>
</feature>
<dbReference type="Pfam" id="PF07996">
    <property type="entry name" value="T4SS"/>
    <property type="match status" value="1"/>
</dbReference>
<dbReference type="KEGG" id="bbr:BB0491"/>
<keyword evidence="2" id="KW-0732">Signal</keyword>
<evidence type="ECO:0000313" key="4">
    <source>
        <dbReference type="Proteomes" id="UP000001027"/>
    </source>
</evidence>
<evidence type="ECO:0000313" key="3">
    <source>
        <dbReference type="EMBL" id="CAE30991.1"/>
    </source>
</evidence>
<keyword evidence="1" id="KW-0175">Coiled coil</keyword>
<dbReference type="EMBL" id="BX640438">
    <property type="protein sequence ID" value="CAE30991.1"/>
    <property type="molecule type" value="Genomic_DNA"/>
</dbReference>
<dbReference type="InterPro" id="IPR023220">
    <property type="entry name" value="T4SS_VirB5-domain"/>
</dbReference>
<proteinExistence type="predicted"/>
<feature type="signal peptide" evidence="2">
    <location>
        <begin position="1"/>
        <end position="22"/>
    </location>
</feature>
<dbReference type="AlphaFoldDB" id="A0A0H3LIH9"/>
<gene>
    <name evidence="3" type="primary">virB5</name>
    <name evidence="3" type="ordered locus">BB0491</name>
</gene>
<protein>
    <submittedName>
        <fullName evidence="3">Plasmid-related exported protein</fullName>
    </submittedName>
</protein>
<dbReference type="NCBIfam" id="TIGR02791">
    <property type="entry name" value="VirB5"/>
    <property type="match status" value="1"/>
</dbReference>
<accession>A0A0H3LIH9</accession>
<organism evidence="3 4">
    <name type="scientific">Bordetella bronchiseptica (strain ATCC BAA-588 / NCTC 13252 / RB50)</name>
    <name type="common">Alcaligenes bronchisepticus</name>
    <dbReference type="NCBI Taxonomy" id="257310"/>
    <lineage>
        <taxon>Bacteria</taxon>
        <taxon>Pseudomonadati</taxon>
        <taxon>Pseudomonadota</taxon>
        <taxon>Betaproteobacteria</taxon>
        <taxon>Burkholderiales</taxon>
        <taxon>Alcaligenaceae</taxon>
        <taxon>Bordetella</taxon>
    </lineage>
</organism>
<evidence type="ECO:0000256" key="1">
    <source>
        <dbReference type="SAM" id="Coils"/>
    </source>
</evidence>
<dbReference type="CDD" id="cd14262">
    <property type="entry name" value="VirB5_like"/>
    <property type="match status" value="1"/>
</dbReference>
<sequence length="241" mass="26680">MKKLSASCIMAVGIAASSAAFAQIPVTDGASIAKSVENQIETMAKWKMQYDQMVSQIDQMKQQYAAVTGARGMGELFNNPQLRDYLAQDWQGVYDSVKSGGYAGLSGRAESIYENNKVYDACTGFASNEQRANCEAQAVKGAQDKAFALDAYDAAKNRLSQIDQLMQQINQTQDPKAIAELQGRIAVEQAMIQNEQTKLQMYQMVAAAEDRLQQQRRKEINAKIVDQRGYPTLQVFNPLAR</sequence>
<dbReference type="Gene3D" id="1.20.58.430">
    <property type="entry name" value="Type IV secretion system, VirB5-domain"/>
    <property type="match status" value="1"/>
</dbReference>
<dbReference type="RefSeq" id="WP_010925842.1">
    <property type="nucleotide sequence ID" value="NC_002927.3"/>
</dbReference>
<feature type="coiled-coil region" evidence="1">
    <location>
        <begin position="152"/>
        <end position="198"/>
    </location>
</feature>
<dbReference type="InterPro" id="IPR014158">
    <property type="entry name" value="T4SS_VirB5"/>
</dbReference>
<name>A0A0H3LIH9_BORBR</name>